<protein>
    <submittedName>
        <fullName evidence="2">Uncharacterized protein</fullName>
    </submittedName>
</protein>
<sequence length="68" mass="7227">MLKLTVAITASALLASATAFAAPPRATPHSAPPHGVDKIKPNYPTAAEILERFSIIPAHIRMKRSSSH</sequence>
<dbReference type="Proteomes" id="UP001595704">
    <property type="component" value="Unassembled WGS sequence"/>
</dbReference>
<organism evidence="2 3">
    <name type="scientific">Camelimonas fluminis</name>
    <dbReference type="NCBI Taxonomy" id="1576911"/>
    <lineage>
        <taxon>Bacteria</taxon>
        <taxon>Pseudomonadati</taxon>
        <taxon>Pseudomonadota</taxon>
        <taxon>Alphaproteobacteria</taxon>
        <taxon>Hyphomicrobiales</taxon>
        <taxon>Chelatococcaceae</taxon>
        <taxon>Camelimonas</taxon>
    </lineage>
</organism>
<reference evidence="3" key="1">
    <citation type="journal article" date="2019" name="Int. J. Syst. Evol. Microbiol.">
        <title>The Global Catalogue of Microorganisms (GCM) 10K type strain sequencing project: providing services to taxonomists for standard genome sequencing and annotation.</title>
        <authorList>
            <consortium name="The Broad Institute Genomics Platform"/>
            <consortium name="The Broad Institute Genome Sequencing Center for Infectious Disease"/>
            <person name="Wu L."/>
            <person name="Ma J."/>
        </authorList>
    </citation>
    <scope>NUCLEOTIDE SEQUENCE [LARGE SCALE GENOMIC DNA]</scope>
    <source>
        <strain evidence="3">KCTC 42282</strain>
    </source>
</reference>
<evidence type="ECO:0000256" key="1">
    <source>
        <dbReference type="SAM" id="SignalP"/>
    </source>
</evidence>
<feature type="signal peptide" evidence="1">
    <location>
        <begin position="1"/>
        <end position="21"/>
    </location>
</feature>
<proteinExistence type="predicted"/>
<dbReference type="EMBL" id="JBHRYC010000001">
    <property type="protein sequence ID" value="MFC3635783.1"/>
    <property type="molecule type" value="Genomic_DNA"/>
</dbReference>
<accession>A0ABV7UB86</accession>
<gene>
    <name evidence="2" type="ORF">ACFONL_00005</name>
</gene>
<feature type="non-terminal residue" evidence="2">
    <location>
        <position position="68"/>
    </location>
</feature>
<feature type="chain" id="PRO_5045966414" evidence="1">
    <location>
        <begin position="22"/>
        <end position="68"/>
    </location>
</feature>
<keyword evidence="1" id="KW-0732">Signal</keyword>
<evidence type="ECO:0000313" key="2">
    <source>
        <dbReference type="EMBL" id="MFC3635783.1"/>
    </source>
</evidence>
<keyword evidence="3" id="KW-1185">Reference proteome</keyword>
<evidence type="ECO:0000313" key="3">
    <source>
        <dbReference type="Proteomes" id="UP001595704"/>
    </source>
</evidence>
<name>A0ABV7UB86_9HYPH</name>
<dbReference type="RefSeq" id="WP_210319916.1">
    <property type="nucleotide sequence ID" value="NZ_BNCG01000032.1"/>
</dbReference>
<comment type="caution">
    <text evidence="2">The sequence shown here is derived from an EMBL/GenBank/DDBJ whole genome shotgun (WGS) entry which is preliminary data.</text>
</comment>